<dbReference type="EMBL" id="CAJNJA010022488">
    <property type="protein sequence ID" value="CAE7494267.1"/>
    <property type="molecule type" value="Genomic_DNA"/>
</dbReference>
<name>A0A812SW84_9DINO</name>
<evidence type="ECO:0000256" key="1">
    <source>
        <dbReference type="SAM" id="MobiDB-lite"/>
    </source>
</evidence>
<evidence type="ECO:0000313" key="2">
    <source>
        <dbReference type="EMBL" id="CAE7494267.1"/>
    </source>
</evidence>
<proteinExistence type="predicted"/>
<gene>
    <name evidence="2" type="ORF">SNEC2469_LOCUS14063</name>
</gene>
<dbReference type="Proteomes" id="UP000601435">
    <property type="component" value="Unassembled WGS sequence"/>
</dbReference>
<sequence>DMAEETSAHGALHVLFQQTMTLLKDEIDHKGPDGRARYTDVCEWLSSKIATPEQRGVHGQALRGLFLDCSSALGFSQTTEHQEFYPDIADYKTGSGPSATPTRFKLRLWQLGVAEVSHVKGAPPLHGIRDCMQKFLVTSGAETDKYPLEVLLHWPQVDSRFDRIVTQKQNLGSRKTRHDLLQEAISKHNRQAVGKARVNPDEISALYVFDQAPQSVRRLLKVIWGTEAPQYTAITLGCIAMPHFNPGKPQLGLLRVQREANPLWYEICRHSWAKVEETFVRMQAKWDMKIKEYLDRNQDMMRAHRTAVQRYSVQTIAAECEWQKSKQAAVEASWTEHQVYFQVGVGKTCSAAVPVIGVLNVPMLGNAASAVIKQMTGKISVELSHSPNTLMYIIVPPNQPVHGVGRVSKNERDQKVLAHQLLWKSELETMDNAIILRASALFDVETMYSDERDLGIELWVVLPQGPPAAETGDDGMAVLQSPASTQSQGSQSTVSQSLQSIQSKNVFASSVLVKRKAIPGLVHCMERSKMQNFGKDLSFAQGGATNGDMDLERKLTSIFRESRSFLMDMIMAAVKGTKMSRSHTVIVKDVAPYDAELAVTVASLNAVTPRTWPDFSYVGSSWVGNQGFKEQVASNIEAVIAEHVKAAIGRGEYPLARLPDGVSQAPVPQSHGPPQLNLEDFKLTLPSPNNELLLLMDTVSKGKRCNKVVLPETEMWKGMSWPDILKKHNDEFNPSGTIRQKRDAEVPVQ</sequence>
<protein>
    <submittedName>
        <fullName evidence="2">Uncharacterized protein</fullName>
    </submittedName>
</protein>
<keyword evidence="3" id="KW-1185">Reference proteome</keyword>
<comment type="caution">
    <text evidence="2">The sequence shown here is derived from an EMBL/GenBank/DDBJ whole genome shotgun (WGS) entry which is preliminary data.</text>
</comment>
<accession>A0A812SW84</accession>
<feature type="region of interest" description="Disordered" evidence="1">
    <location>
        <begin position="470"/>
        <end position="495"/>
    </location>
</feature>
<feature type="non-terminal residue" evidence="2">
    <location>
        <position position="749"/>
    </location>
</feature>
<feature type="compositionally biased region" description="Low complexity" evidence="1">
    <location>
        <begin position="480"/>
        <end position="495"/>
    </location>
</feature>
<evidence type="ECO:0000313" key="3">
    <source>
        <dbReference type="Proteomes" id="UP000601435"/>
    </source>
</evidence>
<organism evidence="2 3">
    <name type="scientific">Symbiodinium necroappetens</name>
    <dbReference type="NCBI Taxonomy" id="1628268"/>
    <lineage>
        <taxon>Eukaryota</taxon>
        <taxon>Sar</taxon>
        <taxon>Alveolata</taxon>
        <taxon>Dinophyceae</taxon>
        <taxon>Suessiales</taxon>
        <taxon>Symbiodiniaceae</taxon>
        <taxon>Symbiodinium</taxon>
    </lineage>
</organism>
<dbReference type="AlphaFoldDB" id="A0A812SW84"/>
<reference evidence="2" key="1">
    <citation type="submission" date="2021-02" db="EMBL/GenBank/DDBJ databases">
        <authorList>
            <person name="Dougan E. K."/>
            <person name="Rhodes N."/>
            <person name="Thang M."/>
            <person name="Chan C."/>
        </authorList>
    </citation>
    <scope>NUCLEOTIDE SEQUENCE</scope>
</reference>
<feature type="non-terminal residue" evidence="2">
    <location>
        <position position="1"/>
    </location>
</feature>